<dbReference type="GO" id="GO:0005576">
    <property type="term" value="C:extracellular region"/>
    <property type="evidence" value="ECO:0007669"/>
    <property type="project" value="UniProtKB-UniRule"/>
</dbReference>
<dbReference type="EC" id="2.3.2.27" evidence="2"/>
<keyword evidence="4" id="KW-0677">Repeat</keyword>
<dbReference type="Gene3D" id="1.20.1270.130">
    <property type="entry name" value="Shigella T3SS effector IpaH domain"/>
    <property type="match status" value="1"/>
</dbReference>
<dbReference type="GO" id="GO:0016567">
    <property type="term" value="P:protein ubiquitination"/>
    <property type="evidence" value="ECO:0007669"/>
    <property type="project" value="InterPro"/>
</dbReference>
<dbReference type="Pfam" id="PF20178">
    <property type="entry name" value="ToxA_N"/>
    <property type="match status" value="1"/>
</dbReference>
<proteinExistence type="inferred from homology"/>
<reference evidence="8 9" key="1">
    <citation type="submission" date="2019-09" db="EMBL/GenBank/DDBJ databases">
        <authorList>
            <person name="Chandra G."/>
            <person name="Truman W A."/>
        </authorList>
    </citation>
    <scope>NUCLEOTIDE SEQUENCE [LARGE SCALE GENOMIC DNA]</scope>
    <source>
        <strain evidence="8">PS691</strain>
    </source>
</reference>
<comment type="similarity">
    <text evidence="6">Belongs to the LRR-containing bacterial E3 ligase family.</text>
</comment>
<evidence type="ECO:0000313" key="9">
    <source>
        <dbReference type="Proteomes" id="UP000337909"/>
    </source>
</evidence>
<keyword evidence="6" id="KW-0964">Secreted</keyword>
<organism evidence="8 9">
    <name type="scientific">Pseudomonas fluorescens</name>
    <dbReference type="NCBI Taxonomy" id="294"/>
    <lineage>
        <taxon>Bacteria</taxon>
        <taxon>Pseudomonadati</taxon>
        <taxon>Pseudomonadota</taxon>
        <taxon>Gammaproteobacteria</taxon>
        <taxon>Pseudomonadales</taxon>
        <taxon>Pseudomonadaceae</taxon>
        <taxon>Pseudomonas</taxon>
    </lineage>
</organism>
<dbReference type="InterPro" id="IPR032675">
    <property type="entry name" value="LRR_dom_sf"/>
</dbReference>
<comment type="caution">
    <text evidence="6">Lacks conserved residue(s) required for the propagation of feature annotation.</text>
</comment>
<sequence>MPTVANNPITAPMTPEQQGVFYELVKAQSPQWLMAASAQMRNALYKSLTASHASRAEVVNALSQMKSPEDFCAPLLAKAMSDKLGEELDIAGIVFQHIRSTSSLLGLRKKLITPIDRDLLSAACENFEVGETLPGNYHEDSLIYQPERISGHGNKILAIKPYEFAGLCRTLDLGKQYQTHLNSLFAPEPATGEVRDKCIAHSQRCFEVDRHIALMKKHISADVYKMLESVRNNQGQIKLGNNSLAYQRLELLDLELRGAMFIGPVSDHADDDYRCVVYLPGDPLQPLKEYASFTHFEVELSRRLRVEEFRAFFIRFIALGDRFAFLQGLDSGLLNPPNNPLPSDSLYLSLSGFDVKGDLFSEMYRQHMARVMADARLLVVPTDDEDQKTRLDRLERYKGIGLNLLLLGASFVPLLGEIIMAVGAAQLLLEVYEGIESWSQGEQEQATDYLFDIVENLTLAAAFSAGAGAVGKTYKRIRNSTFIDGLREIRLLNGQRRLWKSDLTAYRHSLVLPRKLKFDERGLGWINGQAYLPIGNDVYGVRPRPETDLWEVRQPAGRDGYAPLLETNGLGAWRHDSELPQEWDRLTLFRRLGYSAVDIPDETALQVLAASGIEENHLRQILLDRTSPPALLVDTVYRFRADHAVSQFIEQLQVAESASLADSELQLRLLTSLGDWPGDTSLNIVDTAGKQLKGFGPASASKKIKLEQGLVRKGQFFPVILAALNAAQRERLLGSSINDSTAQALELARLLAKEADLHRLDLFAWVYQRNEALQGTQAAPLLAEFPGLPVSIADELVRNADTHEWNELDAARVPLRLAEEARRYMQVVRQSRAYEGLYLNATGWLDTDRLVFATLEQLPGWLGGIYVLMFEGTFYVEEAASIGTKDAPERLVIYANADSYSARDDDSTLAFLPKRTREHYFEALWKGLSAQRRKALGVEAEDQGVALREKITALVLQRRLSADSILGIQAVRPGYISPMRLADPVNDIRLVESSTHLQAPSPRSPAIVHRAKELYPMHSPEQINSFLRTLGKDEVLALRKLESLRLEFQTLREALETWINRQTWQQDPDGPRLKVPRLGKSRAAQAIIRSWRRETPGTLTREGMLYDLRFPALRLGELPVIKGDFSHVGTLVMERVGTSAGMSVFLQNFSNLRTLSLTGNFLTRLPQAIGSMSRLEQLDLSENQIRLTVESVKLLADVKQLQALNLNFNPALNLAPDVTHLQHLELLALRGTGISEWPIGTSGLSRLRTLDLRDNQIGRIPEEVFKASLELNRGTNIQGNLLVPGSLQRVATYQELSGISLGIITSDFRREAARVLNGLAQLAPWLAGASTEQVLRKNALWTALAAYPDSRAFFSLLDRLRGTLDFRAVYVDLNQRVWDVLEAAGEDDALRRSLFRMASIGRISADGASLLFSDLEVRVLCFRAMAAATTDNRVLEGAMIVLARGLFRLQEVERLALSEINARARTEPETNEQALEISLAYRVGLAARLDLPAQPREINTRLSVEVTPAQLDEAYDAVLDAEQTSALLESINAQGFWIEFLERAYSDQFLAISDRSALAFVQLDGQLELTREASAQRMNRIVDNFKNERRELLKSLTTRALTRNPGPQIPGAVGG</sequence>
<dbReference type="InterPro" id="IPR046673">
    <property type="entry name" value="ToxA_N"/>
</dbReference>
<keyword evidence="6" id="KW-1035">Host cytoplasm</keyword>
<dbReference type="GO" id="GO:0061630">
    <property type="term" value="F:ubiquitin protein ligase activity"/>
    <property type="evidence" value="ECO:0007669"/>
    <property type="project" value="UniProtKB-EC"/>
</dbReference>
<evidence type="ECO:0000256" key="5">
    <source>
        <dbReference type="ARBA" id="ARBA00023026"/>
    </source>
</evidence>
<evidence type="ECO:0000259" key="7">
    <source>
        <dbReference type="PROSITE" id="PS52053"/>
    </source>
</evidence>
<dbReference type="GO" id="GO:0005737">
    <property type="term" value="C:cytoplasm"/>
    <property type="evidence" value="ECO:0007669"/>
    <property type="project" value="TreeGrafter"/>
</dbReference>
<keyword evidence="6" id="KW-0833">Ubl conjugation pathway</keyword>
<evidence type="ECO:0000256" key="3">
    <source>
        <dbReference type="ARBA" id="ARBA00022614"/>
    </source>
</evidence>
<dbReference type="InterPro" id="IPR001611">
    <property type="entry name" value="Leu-rich_rpt"/>
</dbReference>
<dbReference type="EMBL" id="CABVHQ010000026">
    <property type="protein sequence ID" value="VVO04245.1"/>
    <property type="molecule type" value="Genomic_DNA"/>
</dbReference>
<feature type="domain" description="NEL" evidence="7">
    <location>
        <begin position="1317"/>
        <end position="1615"/>
    </location>
</feature>
<dbReference type="InterPro" id="IPR003591">
    <property type="entry name" value="Leu-rich_rpt_typical-subtyp"/>
</dbReference>
<dbReference type="InterPro" id="IPR050216">
    <property type="entry name" value="LRR_domain-containing"/>
</dbReference>
<dbReference type="Proteomes" id="UP000337909">
    <property type="component" value="Unassembled WGS sequence"/>
</dbReference>
<keyword evidence="3" id="KW-0433">Leucine-rich repeat</keyword>
<evidence type="ECO:0000256" key="4">
    <source>
        <dbReference type="ARBA" id="ARBA00022737"/>
    </source>
</evidence>
<protein>
    <recommendedName>
        <fullName evidence="2">RING-type E3 ubiquitin transferase</fullName>
        <ecNumber evidence="2">2.3.2.27</ecNumber>
    </recommendedName>
</protein>
<dbReference type="SUPFAM" id="SSF52058">
    <property type="entry name" value="L domain-like"/>
    <property type="match status" value="1"/>
</dbReference>
<dbReference type="PANTHER" id="PTHR48051:SF46">
    <property type="entry name" value="LEUCINE RICH REPEAT-CONTAINING DOMAIN PROTEIN"/>
    <property type="match status" value="1"/>
</dbReference>
<gene>
    <name evidence="8" type="ORF">PS691_02872</name>
</gene>
<accession>A0A5E7CWX0</accession>
<dbReference type="PROSITE" id="PS51450">
    <property type="entry name" value="LRR"/>
    <property type="match status" value="1"/>
</dbReference>
<dbReference type="PANTHER" id="PTHR48051">
    <property type="match status" value="1"/>
</dbReference>
<dbReference type="InterPro" id="IPR029487">
    <property type="entry name" value="NEL_dom"/>
</dbReference>
<dbReference type="PROSITE" id="PS52053">
    <property type="entry name" value="NEL"/>
    <property type="match status" value="1"/>
</dbReference>
<evidence type="ECO:0000256" key="6">
    <source>
        <dbReference type="PROSITE-ProRule" id="PRU01398"/>
    </source>
</evidence>
<dbReference type="Gene3D" id="3.80.10.10">
    <property type="entry name" value="Ribonuclease Inhibitor"/>
    <property type="match status" value="1"/>
</dbReference>
<comment type="catalytic activity">
    <reaction evidence="1">
        <text>S-ubiquitinyl-[E2 ubiquitin-conjugating enzyme]-L-cysteine + [acceptor protein]-L-lysine = [E2 ubiquitin-conjugating enzyme]-L-cysteine + N(6)-ubiquitinyl-[acceptor protein]-L-lysine.</text>
        <dbReference type="EC" id="2.3.2.27"/>
    </reaction>
</comment>
<name>A0A5E7CWX0_PSEFL</name>
<dbReference type="RefSeq" id="WP_224788225.1">
    <property type="nucleotide sequence ID" value="NZ_CABVHQ010000026.1"/>
</dbReference>
<dbReference type="Pfam" id="PF14496">
    <property type="entry name" value="NEL"/>
    <property type="match status" value="1"/>
</dbReference>
<evidence type="ECO:0000313" key="8">
    <source>
        <dbReference type="EMBL" id="VVO04245.1"/>
    </source>
</evidence>
<evidence type="ECO:0000256" key="1">
    <source>
        <dbReference type="ARBA" id="ARBA00000900"/>
    </source>
</evidence>
<evidence type="ECO:0000256" key="2">
    <source>
        <dbReference type="ARBA" id="ARBA00012483"/>
    </source>
</evidence>
<dbReference type="Gene3D" id="1.20.58.360">
    <property type="entry name" value="Shigella T3SS effector IpaH defines"/>
    <property type="match status" value="1"/>
</dbReference>
<keyword evidence="5" id="KW-0843">Virulence</keyword>
<dbReference type="SMART" id="SM00369">
    <property type="entry name" value="LRR_TYP"/>
    <property type="match status" value="3"/>
</dbReference>